<reference evidence="1 2" key="1">
    <citation type="journal article" date="2024" name="J Genomics">
        <title>Draft genome sequencing and assembly of Favolaschia claudopus CIRM-BRFM 2984 isolated from oak limbs.</title>
        <authorList>
            <person name="Navarro D."/>
            <person name="Drula E."/>
            <person name="Chaduli D."/>
            <person name="Cazenave R."/>
            <person name="Ahrendt S."/>
            <person name="Wang J."/>
            <person name="Lipzen A."/>
            <person name="Daum C."/>
            <person name="Barry K."/>
            <person name="Grigoriev I.V."/>
            <person name="Favel A."/>
            <person name="Rosso M.N."/>
            <person name="Martin F."/>
        </authorList>
    </citation>
    <scope>NUCLEOTIDE SEQUENCE [LARGE SCALE GENOMIC DNA]</scope>
    <source>
        <strain evidence="1 2">CIRM-BRFM 2984</strain>
    </source>
</reference>
<keyword evidence="2" id="KW-1185">Reference proteome</keyword>
<evidence type="ECO:0000313" key="2">
    <source>
        <dbReference type="Proteomes" id="UP001362999"/>
    </source>
</evidence>
<evidence type="ECO:0000313" key="1">
    <source>
        <dbReference type="EMBL" id="KAK7015409.1"/>
    </source>
</evidence>
<comment type="caution">
    <text evidence="1">The sequence shown here is derived from an EMBL/GenBank/DDBJ whole genome shotgun (WGS) entry which is preliminary data.</text>
</comment>
<accession>A0AAW0AQ19</accession>
<organism evidence="1 2">
    <name type="scientific">Favolaschia claudopus</name>
    <dbReference type="NCBI Taxonomy" id="2862362"/>
    <lineage>
        <taxon>Eukaryota</taxon>
        <taxon>Fungi</taxon>
        <taxon>Dikarya</taxon>
        <taxon>Basidiomycota</taxon>
        <taxon>Agaricomycotina</taxon>
        <taxon>Agaricomycetes</taxon>
        <taxon>Agaricomycetidae</taxon>
        <taxon>Agaricales</taxon>
        <taxon>Marasmiineae</taxon>
        <taxon>Mycenaceae</taxon>
        <taxon>Favolaschia</taxon>
    </lineage>
</organism>
<sequence>MSTHKRKRSLSEDPVSTDQLHYLKKHTALLREELEGIEETETELETVMQHIINLERLLSNVKKPRYTFSSMTKKDLTRLGVKGQMLIFKSEGLATILGKSNDGDTFNEEVSSLRTRLIDIYAHVNMDYEAGSRMLLDAISSKRDSETCVAILPEMRLTSSEGTVITNPESKFQAWLTGNVDYGVIRYLDQDDNKDKGLSQHMPEAVGQAMALSEITGSNKDEAGNRSYYESTPRYLDKSQTESDLPSSLQHIGGLVALVLQWLSPTDSHPENQLFTLKNWTQ</sequence>
<dbReference type="EMBL" id="JAWWNJ010000054">
    <property type="protein sequence ID" value="KAK7015409.1"/>
    <property type="molecule type" value="Genomic_DNA"/>
</dbReference>
<protein>
    <submittedName>
        <fullName evidence="1">Uncharacterized protein</fullName>
    </submittedName>
</protein>
<name>A0AAW0AQ19_9AGAR</name>
<dbReference type="Proteomes" id="UP001362999">
    <property type="component" value="Unassembled WGS sequence"/>
</dbReference>
<proteinExistence type="predicted"/>
<gene>
    <name evidence="1" type="ORF">R3P38DRAFT_2997281</name>
</gene>
<dbReference type="AlphaFoldDB" id="A0AAW0AQ19"/>